<organism evidence="3 4">
    <name type="scientific">Chaetoceros tenuissimus</name>
    <dbReference type="NCBI Taxonomy" id="426638"/>
    <lineage>
        <taxon>Eukaryota</taxon>
        <taxon>Sar</taxon>
        <taxon>Stramenopiles</taxon>
        <taxon>Ochrophyta</taxon>
        <taxon>Bacillariophyta</taxon>
        <taxon>Coscinodiscophyceae</taxon>
        <taxon>Chaetocerotophycidae</taxon>
        <taxon>Chaetocerotales</taxon>
        <taxon>Chaetocerotaceae</taxon>
        <taxon>Chaetoceros</taxon>
    </lineage>
</organism>
<dbReference type="InterPro" id="IPR036770">
    <property type="entry name" value="Ankyrin_rpt-contain_sf"/>
</dbReference>
<sequence>MCDDGGSIIIRLLTENTVDWDNIIHIYKTKKYNSKSTQAVDWRKRTPLHLACIKSAPLEAIKAIIKLCKDLLLQQDYDGLLPIHHLCTETSPVQNFRFVLNKCPEEVLLHQDRKGYTPLHHCCISGKDVVYFEELIEMSGQESILIKDYQRRNVMHLAIIHGLGIQHLQLLADTCPRSLNMEDARGYFPLHYACCYPSISPHLLQFLVQRNQRVCRIKTNNGSNCLQLLYTAYREDLESDERFQDDFELATVNERQAFSEEILECWQKVVILIAGNSLKSMPCDSFTAPVHPTSSILLDMIQLDLCPYIFVRLALLLNTEIVREQDKHGNLPLHFAIGKPVSRRCEANYSKIIDLLVDTYPDACRIKNYADKYPLHLAIEREKKWNLGIKKVLEVFPTAIHSLDLDVRLFPFLLAKLDKHNMFKILSTSNSLMPK</sequence>
<accession>A0AAD3CHX4</accession>
<protein>
    <submittedName>
        <fullName evidence="3">Uncharacterized protein</fullName>
    </submittedName>
</protein>
<dbReference type="PANTHER" id="PTHR24153:SF8">
    <property type="entry name" value="FORKED, ISOFORM F"/>
    <property type="match status" value="1"/>
</dbReference>
<dbReference type="EMBL" id="BLLK01000022">
    <property type="protein sequence ID" value="GFH46166.1"/>
    <property type="molecule type" value="Genomic_DNA"/>
</dbReference>
<dbReference type="GO" id="GO:0051015">
    <property type="term" value="F:actin filament binding"/>
    <property type="evidence" value="ECO:0007669"/>
    <property type="project" value="TreeGrafter"/>
</dbReference>
<name>A0AAD3CHX4_9STRA</name>
<evidence type="ECO:0000256" key="2">
    <source>
        <dbReference type="ARBA" id="ARBA00023043"/>
    </source>
</evidence>
<dbReference type="SUPFAM" id="SSF48403">
    <property type="entry name" value="Ankyrin repeat"/>
    <property type="match status" value="1"/>
</dbReference>
<dbReference type="InterPro" id="IPR002110">
    <property type="entry name" value="Ankyrin_rpt"/>
</dbReference>
<evidence type="ECO:0000256" key="1">
    <source>
        <dbReference type="ARBA" id="ARBA00022737"/>
    </source>
</evidence>
<reference evidence="3 4" key="1">
    <citation type="journal article" date="2021" name="Sci. Rep.">
        <title>The genome of the diatom Chaetoceros tenuissimus carries an ancient integrated fragment of an extant virus.</title>
        <authorList>
            <person name="Hongo Y."/>
            <person name="Kimura K."/>
            <person name="Takaki Y."/>
            <person name="Yoshida Y."/>
            <person name="Baba S."/>
            <person name="Kobayashi G."/>
            <person name="Nagasaki K."/>
            <person name="Hano T."/>
            <person name="Tomaru Y."/>
        </authorList>
    </citation>
    <scope>NUCLEOTIDE SEQUENCE [LARGE SCALE GENOMIC DNA]</scope>
    <source>
        <strain evidence="3 4">NIES-3715</strain>
    </source>
</reference>
<keyword evidence="4" id="KW-1185">Reference proteome</keyword>
<keyword evidence="2" id="KW-0040">ANK repeat</keyword>
<proteinExistence type="predicted"/>
<dbReference type="Gene3D" id="1.25.40.20">
    <property type="entry name" value="Ankyrin repeat-containing domain"/>
    <property type="match status" value="2"/>
</dbReference>
<evidence type="ECO:0000313" key="3">
    <source>
        <dbReference type="EMBL" id="GFH46166.1"/>
    </source>
</evidence>
<dbReference type="GO" id="GO:0051017">
    <property type="term" value="P:actin filament bundle assembly"/>
    <property type="evidence" value="ECO:0007669"/>
    <property type="project" value="TreeGrafter"/>
</dbReference>
<comment type="caution">
    <text evidence="3">The sequence shown here is derived from an EMBL/GenBank/DDBJ whole genome shotgun (WGS) entry which is preliminary data.</text>
</comment>
<dbReference type="Proteomes" id="UP001054902">
    <property type="component" value="Unassembled WGS sequence"/>
</dbReference>
<keyword evidence="1" id="KW-0677">Repeat</keyword>
<dbReference type="PANTHER" id="PTHR24153">
    <property type="entry name" value="ESPIN"/>
    <property type="match status" value="1"/>
</dbReference>
<dbReference type="GO" id="GO:0005737">
    <property type="term" value="C:cytoplasm"/>
    <property type="evidence" value="ECO:0007669"/>
    <property type="project" value="TreeGrafter"/>
</dbReference>
<evidence type="ECO:0000313" key="4">
    <source>
        <dbReference type="Proteomes" id="UP001054902"/>
    </source>
</evidence>
<dbReference type="SMART" id="SM00248">
    <property type="entry name" value="ANK"/>
    <property type="match status" value="5"/>
</dbReference>
<dbReference type="InterPro" id="IPR052420">
    <property type="entry name" value="Espin/Espin-like"/>
</dbReference>
<dbReference type="AlphaFoldDB" id="A0AAD3CHX4"/>
<gene>
    <name evidence="3" type="ORF">CTEN210_02640</name>
</gene>